<sequence length="307" mass="34020">MYVITHPHCLAHEMGHAHPESPDRLKVIQQVITQLSEQYPLQPLNATQAPLKAIKRAHSDHLIEQLTAHAPTEGYYSIDADTTMNPASLNAARYAAGSGLLALQMIHQKQTISHTAFCAVRPPGHHAEHDRAMGFCLLNHIAICALAAATDYHKKRIAIVDFDVHHGNGTEDIVADHSAIALFSTFQHPLYPGTGVPASADNIHNYPLSAGTNSHQIQQLWQQRLLPDIKAYQPDLILVSAGFDAHKDDPLAGLNFEDDDYYFFARELKSLADELCERKLIAFLEGGYELNALSRSVKRFMQGLLDD</sequence>
<dbReference type="CDD" id="cd11599">
    <property type="entry name" value="HDAC_classII_2"/>
    <property type="match status" value="1"/>
</dbReference>
<proteinExistence type="inferred from homology"/>
<name>A0A316G016_9GAMM</name>
<evidence type="ECO:0000313" key="4">
    <source>
        <dbReference type="Proteomes" id="UP000245790"/>
    </source>
</evidence>
<evidence type="ECO:0000313" key="3">
    <source>
        <dbReference type="EMBL" id="PWK53992.1"/>
    </source>
</evidence>
<accession>A0A316G016</accession>
<dbReference type="InterPro" id="IPR023696">
    <property type="entry name" value="Ureohydrolase_dom_sf"/>
</dbReference>
<dbReference type="RefSeq" id="WP_109762157.1">
    <property type="nucleotide sequence ID" value="NZ_QGGU01000002.1"/>
</dbReference>
<gene>
    <name evidence="3" type="ORF">C8D97_102384</name>
</gene>
<dbReference type="EMBL" id="QGGU01000002">
    <property type="protein sequence ID" value="PWK53992.1"/>
    <property type="molecule type" value="Genomic_DNA"/>
</dbReference>
<reference evidence="3 4" key="1">
    <citation type="submission" date="2018-05" db="EMBL/GenBank/DDBJ databases">
        <title>Genomic Encyclopedia of Type Strains, Phase IV (KMG-IV): sequencing the most valuable type-strain genomes for metagenomic binning, comparative biology and taxonomic classification.</title>
        <authorList>
            <person name="Goeker M."/>
        </authorList>
    </citation>
    <scope>NUCLEOTIDE SEQUENCE [LARGE SCALE GENOMIC DNA]</scope>
    <source>
        <strain evidence="3 4">DSM 25350</strain>
    </source>
</reference>
<dbReference type="OrthoDB" id="9808367at2"/>
<keyword evidence="4" id="KW-1185">Reference proteome</keyword>
<dbReference type="AlphaFoldDB" id="A0A316G016"/>
<dbReference type="GO" id="GO:0040029">
    <property type="term" value="P:epigenetic regulation of gene expression"/>
    <property type="evidence" value="ECO:0007669"/>
    <property type="project" value="TreeGrafter"/>
</dbReference>
<dbReference type="InterPro" id="IPR023801">
    <property type="entry name" value="His_deacetylse_dom"/>
</dbReference>
<dbReference type="InterPro" id="IPR037138">
    <property type="entry name" value="His_deacetylse_dom_sf"/>
</dbReference>
<protein>
    <submittedName>
        <fullName evidence="3">Acetoin utilization deacetylase AcuC-like enzyme</fullName>
    </submittedName>
</protein>
<dbReference type="Proteomes" id="UP000245790">
    <property type="component" value="Unassembled WGS sequence"/>
</dbReference>
<dbReference type="PANTHER" id="PTHR10625:SF10">
    <property type="entry name" value="HISTONE DEACETYLASE HDAC1"/>
    <property type="match status" value="1"/>
</dbReference>
<dbReference type="Pfam" id="PF00850">
    <property type="entry name" value="Hist_deacetyl"/>
    <property type="match status" value="1"/>
</dbReference>
<dbReference type="PRINTS" id="PR01270">
    <property type="entry name" value="HDASUPER"/>
</dbReference>
<evidence type="ECO:0000256" key="1">
    <source>
        <dbReference type="ARBA" id="ARBA00005947"/>
    </source>
</evidence>
<organism evidence="3 4">
    <name type="scientific">Pleionea mediterranea</name>
    <dbReference type="NCBI Taxonomy" id="523701"/>
    <lineage>
        <taxon>Bacteria</taxon>
        <taxon>Pseudomonadati</taxon>
        <taxon>Pseudomonadota</taxon>
        <taxon>Gammaproteobacteria</taxon>
        <taxon>Oceanospirillales</taxon>
        <taxon>Pleioneaceae</taxon>
        <taxon>Pleionea</taxon>
    </lineage>
</organism>
<dbReference type="GO" id="GO:0004407">
    <property type="term" value="F:histone deacetylase activity"/>
    <property type="evidence" value="ECO:0007669"/>
    <property type="project" value="TreeGrafter"/>
</dbReference>
<dbReference type="SUPFAM" id="SSF52768">
    <property type="entry name" value="Arginase/deacetylase"/>
    <property type="match status" value="1"/>
</dbReference>
<dbReference type="PANTHER" id="PTHR10625">
    <property type="entry name" value="HISTONE DEACETYLASE HDAC1-RELATED"/>
    <property type="match status" value="1"/>
</dbReference>
<dbReference type="InterPro" id="IPR000286">
    <property type="entry name" value="HDACs"/>
</dbReference>
<evidence type="ECO:0000259" key="2">
    <source>
        <dbReference type="Pfam" id="PF00850"/>
    </source>
</evidence>
<feature type="domain" description="Histone deacetylase" evidence="2">
    <location>
        <begin position="18"/>
        <end position="303"/>
    </location>
</feature>
<comment type="caution">
    <text evidence="3">The sequence shown here is derived from an EMBL/GenBank/DDBJ whole genome shotgun (WGS) entry which is preliminary data.</text>
</comment>
<dbReference type="Gene3D" id="3.40.800.20">
    <property type="entry name" value="Histone deacetylase domain"/>
    <property type="match status" value="1"/>
</dbReference>
<comment type="similarity">
    <text evidence="1">Belongs to the histone deacetylase family.</text>
</comment>